<dbReference type="CDD" id="cd07984">
    <property type="entry name" value="LPLAT_LABLAT-like"/>
    <property type="match status" value="1"/>
</dbReference>
<keyword evidence="2" id="KW-1003">Cell membrane</keyword>
<dbReference type="GO" id="GO:0009247">
    <property type="term" value="P:glycolipid biosynthetic process"/>
    <property type="evidence" value="ECO:0007669"/>
    <property type="project" value="UniProtKB-ARBA"/>
</dbReference>
<evidence type="ECO:0000256" key="6">
    <source>
        <dbReference type="ARBA" id="ARBA00023315"/>
    </source>
</evidence>
<name>A0A3B0PPZ8_9CHLA</name>
<dbReference type="NCBIfam" id="NF004569">
    <property type="entry name" value="PRK05906.1"/>
    <property type="match status" value="1"/>
</dbReference>
<keyword evidence="6" id="KW-0012">Acyltransferase</keyword>
<feature type="transmembrane region" description="Helical" evidence="7">
    <location>
        <begin position="12"/>
        <end position="31"/>
    </location>
</feature>
<protein>
    <recommendedName>
        <fullName evidence="10">Lipid A biosynthesis lauroyl acyltransferase</fullName>
    </recommendedName>
</protein>
<evidence type="ECO:0000313" key="8">
    <source>
        <dbReference type="EMBL" id="SYX09140.1"/>
    </source>
</evidence>
<dbReference type="RefSeq" id="WP_117274437.1">
    <property type="nucleotide sequence ID" value="NZ_LS992154.1"/>
</dbReference>
<comment type="subcellular location">
    <subcellularLocation>
        <location evidence="1">Cell inner membrane</location>
    </subcellularLocation>
</comment>
<dbReference type="GO" id="GO:0005886">
    <property type="term" value="C:plasma membrane"/>
    <property type="evidence" value="ECO:0007669"/>
    <property type="project" value="UniProtKB-SubCell"/>
</dbReference>
<evidence type="ECO:0000256" key="7">
    <source>
        <dbReference type="SAM" id="Phobius"/>
    </source>
</evidence>
<reference evidence="9" key="1">
    <citation type="submission" date="2017-11" db="EMBL/GenBank/DDBJ databases">
        <authorList>
            <person name="Seth-Smith MB H."/>
        </authorList>
    </citation>
    <scope>NUCLEOTIDE SEQUENCE [LARGE SCALE GENOMIC DNA]</scope>
</reference>
<keyword evidence="9" id="KW-1185">Reference proteome</keyword>
<sequence length="448" mass="50626">MLKNIRRAKQTIIDFFVYYLGITLIGTFKYIPRPILGRFGRALGTIIFYTISDYRKTALTNLALAFPDKPFEERKRIAKHSIQHVMITVLELLAVEGLIGNLDSLISIATAETHPEGFCSKEVLTQKELEDTFSKLSENEGIILFCGHQANWELPFLYITRDYPGLAFAKPIKNTRLNKKIFSLRETFKGKIVSPKQGIHSALQALQQGHVIGIVGDQALLISSYAYPLFGNEAFTTTSPALLAYKTGKPVMAVSVFRNKNGYTIVPSKKFYADKSLPIKEATSSLMNNLMGFLEKGIAHKPEQWMWMHKRWKRKLFSSLKKRYAYSHILVIANYAELKNYKTFLTDLADLYSGALLTLALENPSNKKILIDYLPQYIIKGFSSPEALYDFPNSFPAVFDLAGLPTTLHKHFKTTGSSILYTRKALEKKLSHPQASLITALSKFSKKS</sequence>
<evidence type="ECO:0000256" key="4">
    <source>
        <dbReference type="ARBA" id="ARBA00022679"/>
    </source>
</evidence>
<dbReference type="Proteomes" id="UP000258476">
    <property type="component" value="Chromosome"/>
</dbReference>
<keyword evidence="7" id="KW-1133">Transmembrane helix</keyword>
<evidence type="ECO:0000256" key="5">
    <source>
        <dbReference type="ARBA" id="ARBA00023136"/>
    </source>
</evidence>
<dbReference type="OrthoDB" id="9801955at2"/>
<dbReference type="EMBL" id="LS992154">
    <property type="protein sequence ID" value="SYX09140.1"/>
    <property type="molecule type" value="Genomic_DNA"/>
</dbReference>
<dbReference type="PANTHER" id="PTHR30606:SF10">
    <property type="entry name" value="PHOSPHATIDYLINOSITOL MANNOSIDE ACYLTRANSFERASE"/>
    <property type="match status" value="1"/>
</dbReference>
<dbReference type="GO" id="GO:0016746">
    <property type="term" value="F:acyltransferase activity"/>
    <property type="evidence" value="ECO:0007669"/>
    <property type="project" value="UniProtKB-KW"/>
</dbReference>
<gene>
    <name evidence="8" type="primary">htrB</name>
    <name evidence="8" type="ORF">C834K_0693</name>
</gene>
<accession>A0A3B0PPZ8</accession>
<evidence type="ECO:0000256" key="1">
    <source>
        <dbReference type="ARBA" id="ARBA00004533"/>
    </source>
</evidence>
<proteinExistence type="predicted"/>
<evidence type="ECO:0008006" key="10">
    <source>
        <dbReference type="Google" id="ProtNLM"/>
    </source>
</evidence>
<keyword evidence="7" id="KW-0812">Transmembrane</keyword>
<evidence type="ECO:0000313" key="9">
    <source>
        <dbReference type="Proteomes" id="UP000258476"/>
    </source>
</evidence>
<organism evidence="8 9">
    <name type="scientific">Chlamydia poikilotherma</name>
    <dbReference type="NCBI Taxonomy" id="1967783"/>
    <lineage>
        <taxon>Bacteria</taxon>
        <taxon>Pseudomonadati</taxon>
        <taxon>Chlamydiota</taxon>
        <taxon>Chlamydiia</taxon>
        <taxon>Chlamydiales</taxon>
        <taxon>Chlamydiaceae</taxon>
        <taxon>Chlamydia/Chlamydophila group</taxon>
        <taxon>Chlamydia</taxon>
    </lineage>
</organism>
<keyword evidence="5 7" id="KW-0472">Membrane</keyword>
<keyword evidence="4" id="KW-0808">Transferase</keyword>
<evidence type="ECO:0000256" key="3">
    <source>
        <dbReference type="ARBA" id="ARBA00022519"/>
    </source>
</evidence>
<dbReference type="AlphaFoldDB" id="A0A3B0PPZ8"/>
<dbReference type="InterPro" id="IPR004960">
    <property type="entry name" value="LipA_acyltrans"/>
</dbReference>
<dbReference type="KEGG" id="chla:C834K_0693"/>
<evidence type="ECO:0000256" key="2">
    <source>
        <dbReference type="ARBA" id="ARBA00022475"/>
    </source>
</evidence>
<dbReference type="Pfam" id="PF03279">
    <property type="entry name" value="Lip_A_acyltrans"/>
    <property type="match status" value="1"/>
</dbReference>
<keyword evidence="3" id="KW-0997">Cell inner membrane</keyword>
<dbReference type="PANTHER" id="PTHR30606">
    <property type="entry name" value="LIPID A BIOSYNTHESIS LAUROYL ACYLTRANSFERASE"/>
    <property type="match status" value="1"/>
</dbReference>